<reference evidence="1 2" key="1">
    <citation type="submission" date="2019-05" db="EMBL/GenBank/DDBJ databases">
        <authorList>
            <person name="Schori C."/>
            <person name="Ahrens C."/>
        </authorList>
    </citation>
    <scope>NUCLEOTIDE SEQUENCE [LARGE SCALE GENOMIC DNA]</scope>
    <source>
        <strain evidence="1 2">DSM 10702</strain>
    </source>
</reference>
<dbReference type="InterPro" id="IPR019289">
    <property type="entry name" value="Phage_tail_E/E"/>
</dbReference>
<proteinExistence type="predicted"/>
<dbReference type="GeneID" id="92945017"/>
<dbReference type="AlphaFoldDB" id="A0AAP9RG16"/>
<evidence type="ECO:0000313" key="1">
    <source>
        <dbReference type="EMBL" id="QMW91777.1"/>
    </source>
</evidence>
<dbReference type="Pfam" id="PF10109">
    <property type="entry name" value="Phage_TAC_7"/>
    <property type="match status" value="1"/>
</dbReference>
<sequence length="112" mass="12625">MENNIEIIGTGTLKLKRPISIDGKETNEIKYDFDKLTGMDIEEVFKEATRSGYMISASYELDPIIGGRMFAKASDLDFSDVNRLKLKDYTEAANIARAFFIQDSDGNQEESN</sequence>
<dbReference type="EMBL" id="CP040626">
    <property type="protein sequence ID" value="QMW91777.1"/>
    <property type="molecule type" value="Genomic_DNA"/>
</dbReference>
<organism evidence="1 2">
    <name type="scientific">Clostridium butyricum</name>
    <dbReference type="NCBI Taxonomy" id="1492"/>
    <lineage>
        <taxon>Bacteria</taxon>
        <taxon>Bacillati</taxon>
        <taxon>Bacillota</taxon>
        <taxon>Clostridia</taxon>
        <taxon>Eubacteriales</taxon>
        <taxon>Clostridiaceae</taxon>
        <taxon>Clostridium</taxon>
    </lineage>
</organism>
<protein>
    <submittedName>
        <fullName evidence="1">Phage tail assembly protein</fullName>
    </submittedName>
</protein>
<evidence type="ECO:0000313" key="2">
    <source>
        <dbReference type="Proteomes" id="UP000515243"/>
    </source>
</evidence>
<accession>A0AAP9RG16</accession>
<gene>
    <name evidence="1" type="ORF">FF104_12600</name>
</gene>
<name>A0AAP9RG16_CLOBU</name>
<dbReference type="RefSeq" id="WP_035762732.1">
    <property type="nucleotide sequence ID" value="NZ_AP019716.1"/>
</dbReference>
<dbReference type="Proteomes" id="UP000515243">
    <property type="component" value="Chromosome 1"/>
</dbReference>